<dbReference type="AlphaFoldDB" id="A0A5S3Z1A1"/>
<dbReference type="Proteomes" id="UP000305874">
    <property type="component" value="Unassembled WGS sequence"/>
</dbReference>
<reference evidence="2 3" key="1">
    <citation type="submission" date="2017-12" db="EMBL/GenBank/DDBJ databases">
        <authorList>
            <person name="Paulsen S."/>
            <person name="Gram L.K."/>
        </authorList>
    </citation>
    <scope>NUCLEOTIDE SEQUENCE [LARGE SCALE GENOMIC DNA]</scope>
    <source>
        <strain evidence="2 3">S2897</strain>
    </source>
</reference>
<accession>A0A5S3Z1A1</accession>
<feature type="non-terminal residue" evidence="2">
    <location>
        <position position="165"/>
    </location>
</feature>
<proteinExistence type="predicted"/>
<feature type="non-terminal residue" evidence="2">
    <location>
        <position position="1"/>
    </location>
</feature>
<dbReference type="InterPro" id="IPR004291">
    <property type="entry name" value="Transposase_IS66_central"/>
</dbReference>
<evidence type="ECO:0000313" key="3">
    <source>
        <dbReference type="Proteomes" id="UP000305874"/>
    </source>
</evidence>
<name>A0A5S3Z1A1_9GAMM</name>
<dbReference type="PANTHER" id="PTHR33678">
    <property type="entry name" value="BLL1576 PROTEIN"/>
    <property type="match status" value="1"/>
</dbReference>
<organism evidence="2 3">
    <name type="scientific">Pseudoalteromonas ruthenica</name>
    <dbReference type="NCBI Taxonomy" id="151081"/>
    <lineage>
        <taxon>Bacteria</taxon>
        <taxon>Pseudomonadati</taxon>
        <taxon>Pseudomonadota</taxon>
        <taxon>Gammaproteobacteria</taxon>
        <taxon>Alteromonadales</taxon>
        <taxon>Pseudoalteromonadaceae</taxon>
        <taxon>Pseudoalteromonas</taxon>
    </lineage>
</organism>
<feature type="domain" description="Transposase IS66 central" evidence="1">
    <location>
        <begin position="2"/>
        <end position="164"/>
    </location>
</feature>
<reference evidence="3" key="2">
    <citation type="submission" date="2019-06" db="EMBL/GenBank/DDBJ databases">
        <title>Co-occurence of chitin degradation, pigmentation and bioactivity in marine Pseudoalteromonas.</title>
        <authorList>
            <person name="Sonnenschein E.C."/>
            <person name="Bech P.K."/>
        </authorList>
    </citation>
    <scope>NUCLEOTIDE SEQUENCE [LARGE SCALE GENOMIC DNA]</scope>
    <source>
        <strain evidence="3">S2897</strain>
    </source>
</reference>
<dbReference type="RefSeq" id="WP_171041869.1">
    <property type="nucleotide sequence ID" value="NZ_PNCG01000065.1"/>
</dbReference>
<protein>
    <submittedName>
        <fullName evidence="2">IS66 family transposase</fullName>
    </submittedName>
</protein>
<evidence type="ECO:0000259" key="1">
    <source>
        <dbReference type="Pfam" id="PF03050"/>
    </source>
</evidence>
<dbReference type="EMBL" id="PNCG01000065">
    <property type="protein sequence ID" value="TMP85356.1"/>
    <property type="molecule type" value="Genomic_DNA"/>
</dbReference>
<comment type="caution">
    <text evidence="2">The sequence shown here is derived from an EMBL/GenBank/DDBJ whole genome shotgun (WGS) entry which is preliminary data.</text>
</comment>
<dbReference type="InterPro" id="IPR052344">
    <property type="entry name" value="Transposase-related"/>
</dbReference>
<dbReference type="PANTHER" id="PTHR33678:SF1">
    <property type="entry name" value="BLL1576 PROTEIN"/>
    <property type="match status" value="1"/>
</dbReference>
<evidence type="ECO:0000313" key="2">
    <source>
        <dbReference type="EMBL" id="TMP85356.1"/>
    </source>
</evidence>
<sequence length="165" mass="18737">ALFKQYGIELSRKTMSDWILKSATLFEPVIERLKQNLRQQAVIHADETPVKVVQSDKAKSYMWLYCTGTDSPRGNNPIPNIVLYDYRDSRAAMCPVDYLDGYSGYLQVDGYQAYEKTAATLVGCWAHARRKFIEAKQAQGKGKSGRADMALSYIQKLYGIESKHK</sequence>
<gene>
    <name evidence="2" type="ORF">CWC05_19030</name>
</gene>
<dbReference type="Pfam" id="PF03050">
    <property type="entry name" value="DDE_Tnp_IS66"/>
    <property type="match status" value="1"/>
</dbReference>